<feature type="transmembrane region" description="Helical" evidence="1">
    <location>
        <begin position="20"/>
        <end position="43"/>
    </location>
</feature>
<keyword evidence="1" id="KW-1133">Transmembrane helix</keyword>
<dbReference type="EMBL" id="HBUF01295523">
    <property type="protein sequence ID" value="CAG6690045.1"/>
    <property type="molecule type" value="Transcribed_RNA"/>
</dbReference>
<name>A0A8D8TPU2_9HEMI</name>
<sequence length="106" mass="12797">MFSVFMFSFKSVILSKFPDMNFIFLYSKSFSHTVKFFTIKFIFMPFNFYKFFTEIFYSKLDTVTQKFTFVVNFICFIVISINVRHFMFPSLIVSLFINTITCFFVN</sequence>
<keyword evidence="1" id="KW-0472">Membrane</keyword>
<organism evidence="2">
    <name type="scientific">Cacopsylla melanoneura</name>
    <dbReference type="NCBI Taxonomy" id="428564"/>
    <lineage>
        <taxon>Eukaryota</taxon>
        <taxon>Metazoa</taxon>
        <taxon>Ecdysozoa</taxon>
        <taxon>Arthropoda</taxon>
        <taxon>Hexapoda</taxon>
        <taxon>Insecta</taxon>
        <taxon>Pterygota</taxon>
        <taxon>Neoptera</taxon>
        <taxon>Paraneoptera</taxon>
        <taxon>Hemiptera</taxon>
        <taxon>Sternorrhyncha</taxon>
        <taxon>Psylloidea</taxon>
        <taxon>Psyllidae</taxon>
        <taxon>Psyllinae</taxon>
        <taxon>Cacopsylla</taxon>
    </lineage>
</organism>
<evidence type="ECO:0000256" key="1">
    <source>
        <dbReference type="SAM" id="Phobius"/>
    </source>
</evidence>
<accession>A0A8D8TPU2</accession>
<keyword evidence="1" id="KW-0812">Transmembrane</keyword>
<protein>
    <submittedName>
        <fullName evidence="2">Uncharacterized protein</fullName>
    </submittedName>
</protein>
<proteinExistence type="predicted"/>
<dbReference type="EMBL" id="HBUF01295524">
    <property type="protein sequence ID" value="CAG6690046.1"/>
    <property type="molecule type" value="Transcribed_RNA"/>
</dbReference>
<dbReference type="AlphaFoldDB" id="A0A8D8TPU2"/>
<reference evidence="2" key="1">
    <citation type="submission" date="2021-05" db="EMBL/GenBank/DDBJ databases">
        <authorList>
            <person name="Alioto T."/>
            <person name="Alioto T."/>
            <person name="Gomez Garrido J."/>
        </authorList>
    </citation>
    <scope>NUCLEOTIDE SEQUENCE</scope>
</reference>
<evidence type="ECO:0000313" key="2">
    <source>
        <dbReference type="EMBL" id="CAG6690045.1"/>
    </source>
</evidence>
<feature type="transmembrane region" description="Helical" evidence="1">
    <location>
        <begin position="63"/>
        <end position="81"/>
    </location>
</feature>